<feature type="transmembrane region" description="Helical" evidence="8">
    <location>
        <begin position="136"/>
        <end position="158"/>
    </location>
</feature>
<organism evidence="9 10">
    <name type="scientific">Dongia mobilis</name>
    <dbReference type="NCBI Taxonomy" id="578943"/>
    <lineage>
        <taxon>Bacteria</taxon>
        <taxon>Pseudomonadati</taxon>
        <taxon>Pseudomonadota</taxon>
        <taxon>Alphaproteobacteria</taxon>
        <taxon>Rhodospirillales</taxon>
        <taxon>Dongiaceae</taxon>
        <taxon>Dongia</taxon>
    </lineage>
</organism>
<dbReference type="SUPFAM" id="SSF81345">
    <property type="entry name" value="ABC transporter involved in vitamin B12 uptake, BtuC"/>
    <property type="match status" value="1"/>
</dbReference>
<sequence length="357" mass="36850">MTFIDIDAPAHSGAARDRRRWRVTAILLVLAFVAALAAVATGPLAMSLRGVIAWAAGLDGSALSEIEQHLIGHVRLPRVIVAILAGAGLAISGCLMQSLFRNPLADPGLIGVSSGSALAAALAIVLMPALPVWLGGFAAFVLPVAAFVGGLVATLLILRIAHFSGGTATVVLLLAGIGISVIAEVAIGFLIFISNEQQLRDITFWRMGSLAGNGWLQSGIIAVPVIAIFAFAWSIAPALNALSLGEDVARHLGVPVQRLQRLIVIAVAAAVGTVVAFCGLIGFLGLVAPHLARLVIGHDHRWLLPVSALISVVIITFGDLVTRIAVAPAELPIGLVTGALGGPIFLYLLVRQMRGAA</sequence>
<keyword evidence="7 8" id="KW-0472">Membrane</keyword>
<evidence type="ECO:0000256" key="1">
    <source>
        <dbReference type="ARBA" id="ARBA00004651"/>
    </source>
</evidence>
<dbReference type="InterPro" id="IPR037294">
    <property type="entry name" value="ABC_BtuC-like"/>
</dbReference>
<dbReference type="FunFam" id="1.10.3470.10:FF:000001">
    <property type="entry name" value="Vitamin B12 ABC transporter permease BtuC"/>
    <property type="match status" value="1"/>
</dbReference>
<dbReference type="CDD" id="cd06550">
    <property type="entry name" value="TM_ABC_iron-siderophores_like"/>
    <property type="match status" value="1"/>
</dbReference>
<keyword evidence="10" id="KW-1185">Reference proteome</keyword>
<feature type="transmembrane region" description="Helical" evidence="8">
    <location>
        <begin position="262"/>
        <end position="287"/>
    </location>
</feature>
<keyword evidence="5 8" id="KW-0812">Transmembrane</keyword>
<feature type="transmembrane region" description="Helical" evidence="8">
    <location>
        <begin position="76"/>
        <end position="96"/>
    </location>
</feature>
<dbReference type="PANTHER" id="PTHR30472:SF25">
    <property type="entry name" value="ABC TRANSPORTER PERMEASE PROTEIN MJ0876-RELATED"/>
    <property type="match status" value="1"/>
</dbReference>
<keyword evidence="4" id="KW-1003">Cell membrane</keyword>
<feature type="transmembrane region" description="Helical" evidence="8">
    <location>
        <begin position="108"/>
        <end position="130"/>
    </location>
</feature>
<dbReference type="OrthoDB" id="9811975at2"/>
<feature type="transmembrane region" description="Helical" evidence="8">
    <location>
        <begin position="214"/>
        <end position="242"/>
    </location>
</feature>
<dbReference type="Proteomes" id="UP000295783">
    <property type="component" value="Unassembled WGS sequence"/>
</dbReference>
<feature type="transmembrane region" description="Helical" evidence="8">
    <location>
        <begin position="302"/>
        <end position="321"/>
    </location>
</feature>
<reference evidence="9 10" key="1">
    <citation type="submission" date="2019-03" db="EMBL/GenBank/DDBJ databases">
        <title>Genomic Encyclopedia of Type Strains, Phase III (KMG-III): the genomes of soil and plant-associated and newly described type strains.</title>
        <authorList>
            <person name="Whitman W."/>
        </authorList>
    </citation>
    <scope>NUCLEOTIDE SEQUENCE [LARGE SCALE GENOMIC DNA]</scope>
    <source>
        <strain evidence="9 10">CGMCC 1.7660</strain>
    </source>
</reference>
<dbReference type="InterPro" id="IPR000522">
    <property type="entry name" value="ABC_transptr_permease_BtuC"/>
</dbReference>
<keyword evidence="6 8" id="KW-1133">Transmembrane helix</keyword>
<dbReference type="RefSeq" id="WP_133614713.1">
    <property type="nucleotide sequence ID" value="NZ_SNYW01000012.1"/>
</dbReference>
<evidence type="ECO:0000256" key="2">
    <source>
        <dbReference type="ARBA" id="ARBA00007935"/>
    </source>
</evidence>
<dbReference type="AlphaFoldDB" id="A0A4R6WFF8"/>
<dbReference type="PANTHER" id="PTHR30472">
    <property type="entry name" value="FERRIC ENTEROBACTIN TRANSPORT SYSTEM PERMEASE PROTEIN"/>
    <property type="match status" value="1"/>
</dbReference>
<feature type="transmembrane region" description="Helical" evidence="8">
    <location>
        <begin position="333"/>
        <end position="350"/>
    </location>
</feature>
<evidence type="ECO:0000256" key="4">
    <source>
        <dbReference type="ARBA" id="ARBA00022475"/>
    </source>
</evidence>
<dbReference type="GO" id="GO:0005886">
    <property type="term" value="C:plasma membrane"/>
    <property type="evidence" value="ECO:0007669"/>
    <property type="project" value="UniProtKB-SubCell"/>
</dbReference>
<evidence type="ECO:0000313" key="9">
    <source>
        <dbReference type="EMBL" id="TDQ78796.1"/>
    </source>
</evidence>
<comment type="caution">
    <text evidence="9">The sequence shown here is derived from an EMBL/GenBank/DDBJ whole genome shotgun (WGS) entry which is preliminary data.</text>
</comment>
<proteinExistence type="inferred from homology"/>
<dbReference type="Gene3D" id="1.10.3470.10">
    <property type="entry name" value="ABC transporter involved in vitamin B12 uptake, BtuC"/>
    <property type="match status" value="1"/>
</dbReference>
<keyword evidence="3" id="KW-0813">Transport</keyword>
<accession>A0A4R6WFF8</accession>
<evidence type="ECO:0000256" key="5">
    <source>
        <dbReference type="ARBA" id="ARBA00022692"/>
    </source>
</evidence>
<dbReference type="Pfam" id="PF01032">
    <property type="entry name" value="FecCD"/>
    <property type="match status" value="1"/>
</dbReference>
<dbReference type="GO" id="GO:0033214">
    <property type="term" value="P:siderophore-iron import into cell"/>
    <property type="evidence" value="ECO:0007669"/>
    <property type="project" value="TreeGrafter"/>
</dbReference>
<evidence type="ECO:0000256" key="3">
    <source>
        <dbReference type="ARBA" id="ARBA00022448"/>
    </source>
</evidence>
<feature type="transmembrane region" description="Helical" evidence="8">
    <location>
        <begin position="170"/>
        <end position="194"/>
    </location>
</feature>
<comment type="similarity">
    <text evidence="2">Belongs to the binding-protein-dependent transport system permease family. FecCD subfamily.</text>
</comment>
<dbReference type="EMBL" id="SNYW01000012">
    <property type="protein sequence ID" value="TDQ78796.1"/>
    <property type="molecule type" value="Genomic_DNA"/>
</dbReference>
<evidence type="ECO:0000256" key="6">
    <source>
        <dbReference type="ARBA" id="ARBA00022989"/>
    </source>
</evidence>
<gene>
    <name evidence="9" type="ORF">A8950_3257</name>
</gene>
<evidence type="ECO:0000256" key="8">
    <source>
        <dbReference type="SAM" id="Phobius"/>
    </source>
</evidence>
<protein>
    <submittedName>
        <fullName evidence="9">Iron complex transport system permease protein</fullName>
    </submittedName>
</protein>
<evidence type="ECO:0000313" key="10">
    <source>
        <dbReference type="Proteomes" id="UP000295783"/>
    </source>
</evidence>
<feature type="transmembrane region" description="Helical" evidence="8">
    <location>
        <begin position="26"/>
        <end position="56"/>
    </location>
</feature>
<name>A0A4R6WFF8_9PROT</name>
<comment type="subcellular location">
    <subcellularLocation>
        <location evidence="1">Cell membrane</location>
        <topology evidence="1">Multi-pass membrane protein</topology>
    </subcellularLocation>
</comment>
<dbReference type="GO" id="GO:0022857">
    <property type="term" value="F:transmembrane transporter activity"/>
    <property type="evidence" value="ECO:0007669"/>
    <property type="project" value="InterPro"/>
</dbReference>
<evidence type="ECO:0000256" key="7">
    <source>
        <dbReference type="ARBA" id="ARBA00023136"/>
    </source>
</evidence>